<dbReference type="Pfam" id="PF20173">
    <property type="entry name" value="ZnF_RZ-type"/>
    <property type="match status" value="1"/>
</dbReference>
<dbReference type="Gene3D" id="3.40.50.300">
    <property type="entry name" value="P-loop containing nucleotide triphosphate hydrolases"/>
    <property type="match status" value="2"/>
</dbReference>
<feature type="compositionally biased region" description="Basic and acidic residues" evidence="8">
    <location>
        <begin position="239"/>
        <end position="254"/>
    </location>
</feature>
<organism evidence="11 12">
    <name type="scientific">Potamilus streckersoni</name>
    <dbReference type="NCBI Taxonomy" id="2493646"/>
    <lineage>
        <taxon>Eukaryota</taxon>
        <taxon>Metazoa</taxon>
        <taxon>Spiralia</taxon>
        <taxon>Lophotrochozoa</taxon>
        <taxon>Mollusca</taxon>
        <taxon>Bivalvia</taxon>
        <taxon>Autobranchia</taxon>
        <taxon>Heteroconchia</taxon>
        <taxon>Palaeoheterodonta</taxon>
        <taxon>Unionida</taxon>
        <taxon>Unionoidea</taxon>
        <taxon>Unionidae</taxon>
        <taxon>Ambleminae</taxon>
        <taxon>Lampsilini</taxon>
        <taxon>Potamilus</taxon>
    </lineage>
</organism>
<keyword evidence="12" id="KW-1185">Reference proteome</keyword>
<keyword evidence="4 7" id="KW-0863">Zinc-finger</keyword>
<feature type="region of interest" description="Disordered" evidence="8">
    <location>
        <begin position="418"/>
        <end position="462"/>
    </location>
</feature>
<evidence type="ECO:0000313" key="11">
    <source>
        <dbReference type="EMBL" id="KAK3585578.1"/>
    </source>
</evidence>
<dbReference type="GO" id="GO:0002376">
    <property type="term" value="P:immune system process"/>
    <property type="evidence" value="ECO:0007669"/>
    <property type="project" value="UniProtKB-KW"/>
</dbReference>
<feature type="region of interest" description="Disordered" evidence="8">
    <location>
        <begin position="504"/>
        <end position="602"/>
    </location>
</feature>
<feature type="compositionally biased region" description="Acidic residues" evidence="8">
    <location>
        <begin position="3034"/>
        <end position="3050"/>
    </location>
</feature>
<dbReference type="GO" id="GO:0016887">
    <property type="term" value="F:ATP hydrolysis activity"/>
    <property type="evidence" value="ECO:0007669"/>
    <property type="project" value="InterPro"/>
</dbReference>
<dbReference type="InterPro" id="IPR046439">
    <property type="entry name" value="ZF_RZ_dom"/>
</dbReference>
<dbReference type="InterPro" id="IPR001841">
    <property type="entry name" value="Znf_RING"/>
</dbReference>
<feature type="region of interest" description="Disordered" evidence="8">
    <location>
        <begin position="2608"/>
        <end position="2641"/>
    </location>
</feature>
<reference evidence="11" key="3">
    <citation type="submission" date="2023-05" db="EMBL/GenBank/DDBJ databases">
        <authorList>
            <person name="Smith C.H."/>
        </authorList>
    </citation>
    <scope>NUCLEOTIDE SEQUENCE</scope>
    <source>
        <strain evidence="11">CHS0354</strain>
        <tissue evidence="11">Mantle</tissue>
    </source>
</reference>
<dbReference type="SUPFAM" id="SSF52540">
    <property type="entry name" value="P-loop containing nucleoside triphosphate hydrolases"/>
    <property type="match status" value="2"/>
</dbReference>
<feature type="compositionally biased region" description="Basic and acidic residues" evidence="8">
    <location>
        <begin position="558"/>
        <end position="569"/>
    </location>
</feature>
<feature type="region of interest" description="Disordered" evidence="8">
    <location>
        <begin position="290"/>
        <end position="346"/>
    </location>
</feature>
<name>A0AAE0S5U9_9BIVA</name>
<feature type="compositionally biased region" description="Polar residues" evidence="8">
    <location>
        <begin position="255"/>
        <end position="269"/>
    </location>
</feature>
<evidence type="ECO:0000256" key="6">
    <source>
        <dbReference type="ARBA" id="ARBA00022859"/>
    </source>
</evidence>
<feature type="compositionally biased region" description="Basic and acidic residues" evidence="8">
    <location>
        <begin position="439"/>
        <end position="453"/>
    </location>
</feature>
<feature type="domain" description="RING-type" evidence="9">
    <location>
        <begin position="4415"/>
        <end position="4455"/>
    </location>
</feature>
<feature type="compositionally biased region" description="Basic and acidic residues" evidence="8">
    <location>
        <begin position="321"/>
        <end position="337"/>
    </location>
</feature>
<evidence type="ECO:0000259" key="9">
    <source>
        <dbReference type="PROSITE" id="PS50089"/>
    </source>
</evidence>
<dbReference type="InterPro" id="IPR027417">
    <property type="entry name" value="P-loop_NTPase"/>
</dbReference>
<dbReference type="PROSITE" id="PS50089">
    <property type="entry name" value="ZF_RING_2"/>
    <property type="match status" value="1"/>
</dbReference>
<proteinExistence type="predicted"/>
<dbReference type="PROSITE" id="PS51981">
    <property type="entry name" value="ZF_RZ"/>
    <property type="match status" value="1"/>
</dbReference>
<dbReference type="CDD" id="cd00009">
    <property type="entry name" value="AAA"/>
    <property type="match status" value="1"/>
</dbReference>
<evidence type="ECO:0000259" key="10">
    <source>
        <dbReference type="PROSITE" id="PS51981"/>
    </source>
</evidence>
<feature type="compositionally biased region" description="Acidic residues" evidence="8">
    <location>
        <begin position="2624"/>
        <end position="2640"/>
    </location>
</feature>
<evidence type="ECO:0000256" key="8">
    <source>
        <dbReference type="SAM" id="MobiDB-lite"/>
    </source>
</evidence>
<reference evidence="11" key="1">
    <citation type="journal article" date="2021" name="Genome Biol. Evol.">
        <title>A High-Quality Reference Genome for a Parasitic Bivalve with Doubly Uniparental Inheritance (Bivalvia: Unionida).</title>
        <authorList>
            <person name="Smith C.H."/>
        </authorList>
    </citation>
    <scope>NUCLEOTIDE SEQUENCE</scope>
    <source>
        <strain evidence="11">CHS0354</strain>
    </source>
</reference>
<dbReference type="PANTHER" id="PTHR22605">
    <property type="entry name" value="RZ-TYPE DOMAIN-CONTAINING PROTEIN"/>
    <property type="match status" value="1"/>
</dbReference>
<dbReference type="PANTHER" id="PTHR22605:SF16">
    <property type="entry name" value="E3 UBIQUITIN-PROTEIN LIGASE RNF213"/>
    <property type="match status" value="1"/>
</dbReference>
<protein>
    <submittedName>
        <fullName evidence="11">Uncharacterized protein</fullName>
    </submittedName>
</protein>
<feature type="compositionally biased region" description="Polar residues" evidence="8">
    <location>
        <begin position="2608"/>
        <end position="2619"/>
    </location>
</feature>
<dbReference type="InterPro" id="IPR031248">
    <property type="entry name" value="RNF213"/>
</dbReference>
<dbReference type="Proteomes" id="UP001195483">
    <property type="component" value="Unassembled WGS sequence"/>
</dbReference>
<feature type="compositionally biased region" description="Basic and acidic residues" evidence="8">
    <location>
        <begin position="539"/>
        <end position="548"/>
    </location>
</feature>
<evidence type="ECO:0000256" key="3">
    <source>
        <dbReference type="ARBA" id="ARBA00022723"/>
    </source>
</evidence>
<keyword evidence="2" id="KW-0963">Cytoplasm</keyword>
<gene>
    <name evidence="11" type="ORF">CHS0354_036765</name>
</gene>
<dbReference type="GO" id="GO:0005737">
    <property type="term" value="C:cytoplasm"/>
    <property type="evidence" value="ECO:0007669"/>
    <property type="project" value="UniProtKB-SubCell"/>
</dbReference>
<sequence length="5632" mass="645053">MAVKCKKCKAELRDEDKFCVRCGTPVCDAIVILCSGITKTGVLCGAELLEGSNFCRKCGKKVDQMLFQKNQRKCQGVMEDGSFCNCILEDDDKFCMKCGKLQDAIPVASEEIVSTSAHQNVNTDNNSTVEAVNYTQGSVFGAHAKLDGENAHEENKGQTSVSRFSATSPTLFPENVMVLDSSDGDGRKEEIGEQFTISHDQFPQSSSMSGKLNIFRKETHFDGKTVGHSSSSGSPDSVTVHENDLDNDSEDGKTHLTSSGESASKNNSDIASKLSHVTLLEKKSNDLELALGDGMDDDSQKIEGGDRFSEDSSLDSTDTESVEHEVTDIKIPPEQKKNKPKRKKGMKYKVNLEKKIKMEIVRNGSHKDVSEQLQDRQQKDEMEIDGNINNNQPAEVHKLDLQQESIVTDDPSVTAVGSTINSTNQMGKDERQTPVQSVQDDKSINASGVEERNTGMTDDGYINDKNDIVTNISIEETGNDQNRHAGVFDVGKTGTTLWSSVVKEGASHTARKETENKMETGIVAPEKKIEQCSAESDTQCEKKDDPKFSSDTSGKQQKASDVKVKKGDGDVQLQKESGETKINLVQNNKGSGKGAGKNASERRKTDTLKVYFHALLSPEFDLTQADMVIIKLEDERLGGWKSNDHKPTVVRQTENDYVELKLLVNIPRDIIIHTERRLEYKYVVIKDWNNDPKYVWEKYDVEYRSANRIILVKDKMKIKDEWHQYDGVVYPKPEEKFLQKVRNKFKDFFTGGTTERHKKDVSRSLLYFQPELFHALSKGQEPSLSVDEAIMQLEQLVHCLNKVYCIDRNCYFKREEYKKQVTDCLLVPVLQTFSDVSVQDWKESVKDAEIRMIRAITVLSAVGYLGLELKHEEQNLLARGLLVRPNHVDKKCHDLSYIDKFVPNEKKKQLHEYLRDFIQSIAKTAKEPSIFLCMPLYHFLTGQVQPFQTVPYDISHDSKVPKWWGVVSLSKAVDDFKRVTPSKWTVPLEKVVTALHPLFELDFLLPRTIMAMLNLEEVEVAIKSGQIPLEVCAACLVCFVKSTRPKQPSIVPTESEKKVAASIDAFSKACKAIQLLEECTDPVIVQARLLYRISSDLVNETLGTNLTDVVTCAAQAFLHCIAWYGLLLKKEDNQKPSGQEESEHVKTLFQRYEGVKQWLNVFYNKWNIYLEEHLKVWDGIVAPQNLPFETVRDAWNSQIEEELYLILERVFGQSSYSTTSLIELYCTKVDSFQPCVQNCLSRLAFRVISRGYDLQAYRFKEHERARFGKLLSDLFEREWRTALDKKDMEEDRIILHHILTWTPFSHFLNMFYGDERKLGLLSDTCLQELIQAVSLIEDRLHALEHGSITLRDLDEITTHVEKFQEVAVMVCEKAGKKNAKTVNVARTVKIRQREEDGYNTQKEHIFTLLQLCQYIPTVQLAEIDRTVKYLEEKKDLSIRDICKPANMEEIPVPESYKPKIIAFKLSGVVVSMLEPMHASYRGNIFLNLWQVMGRATKATTLEDVCEQVFKPVYSKMKEITQKLVTGEIQFAEMENYLGKIYKDEYVKMVEEMILINVPEVKAQERVQQLDQFRLMEECVVGAKTILDVAIAYRLKGDFHVIKTIASQENAANKMMKNFDASLLKTCKFLRDLTPDKTKCLNQFIKCSPLIHWLRESMKGGLKELKVFVDLASISAGEGDMEIAKVNCLHAATTGYAPLIFDLDENSGYEALLDKCQILWKELKADQNLPAKLLDTNRHLEWLKTVKQAHGSVEVTSLAQAEAINSKGIFCVGALPTAKDTKMGLYLQNTLQLTVPDHEKEFHGHRQYTFEQLQDLQSRLMLVAGKAEQGKDDVDRFMLVFDSVMRLANVFIKLHSAGCVLFKHWQSKFLCDISRPVCAFIEFGQGAKPLKGKRNRKDDVTTVIPKMAKFMENCLDKWIDHINQKRLDFLELNYFTTDQLVILQQELVKVGPDQTPDIRIYPLLSAVKENCTYEDLVDAMRKASKDVEVSQMEVDEELEMEGKEDEVASDKQKEEEEVQNFIREMIDAGFSEKLAKAALKDVKPDQVTDGIIWCNDHLEEEDTHLEEEEDTDMWDRDPPAQEAVPYEGWKKSDQTVMAITAGILNRLEGAKGDMDVDPLIKDMEILWKEFLTSVSSSLTDYLSVEHLGLILRRLAEKDPRQIKRPFPPSFVQGTPNLIICPKADVLSTVLSIYMMDMNQPLPQADEILMCTPQTTLDQLDVFWRRTLADRSNKIHCLVNSDLLDFEVSDRGERRLEQYMQQRKELDLEYKLVVVCSAENEYKSRIITALDRFRRPPLPIPDIQHIANYVGRKLQVKEGNSAAAVDFDSSSVRVVKSWRAGVGKSLYVKRRNQELMQNFYRYKITDLVNIPLQDKEINVSQVTQILLTHILPHGVTTPRIFHLDIAHEVQEGVDFFLFNLLILGCLTDKFGYVWRRLPRDLYLIETMPIVELSQARKGGSASYVHHVFDFLPFLTCRSPQESLDILTNKPKPRDFKQEDPQFDLKEFTGAIFQRPYQYLSRLDQGRGIDDVNPAVPWGTPADCLRVLLKHCGVPDPSWAELHHFVWFFNTQLRDFEKSSFCSEAVAEDLPGFSRFVLRFLIQMSRDFSTRSLEMSEESPTTRMDIDQEDEGENEGRDEEGEEGLAQYKMRRTWESSPHPYLFFNPDGHTITFLGFNIDRNTGNLIDQQTRKVLETAIMPQNLYDSLVRNQVPIQEDFDSLPRDKKIERLCRVMGNDLPHDPDDTYELTTDNVKKILAIYMRFRCDIPVIIMGETGCGKTRLVKFLCALQTPPGADVKNMILMKVHGGTTNSDIKRKVEEARKIAQENIDTHGPHIYTVLFFDEANTTEAIGMIKEIMCDKSMDGNKLYRCQNLKFVAACNPYRMHSETLIKRLEQAGLGYHVDADKTRDRLGRIPMRRLVYRVQPLPQSLLPLVWDFGQLNTQIEDLYIRQMVKRYIRDNKLPKLLGLIEVISGVLTASQDFMRQQEGECSFVSLRDVERVLNVMSWFYAQSLDQRTLFNEMDEIIQPLADKEPNTDEEEAEDGEEAEDMPEVNEPPNQGLHDITRSLVLALGVCYHACLKNREEYRMHVAPFFRAPCHLTGGHGQIEREISVCQNVFLENVQLENNIARNTALKENVFMMVTSIELRIPLFLVGKPGSSKSLAKTIVADAMQGNAAHMDLFRELKQVQMVSFQCSPLSTPDGIVGTFRQCAQFQKDKDLDRFVSVVVLDEVGLAEDSPRMPLKTLHPLLEDGCQGDEKPELHKKVAFVGISNWALDPAKMNRGILVQREVPDLEELKNTAEGIWSAKGHVSKYVEPFIEPLAKSYLDLFKVASDKLREFFGLRDFYSLMKMIYSFVEQTKKPPTWHQLLHSIKRNFGGLDTISPVQTFAKRLTMVDKETEPRVGDPDCTTAGLITACLYNTNKQSESRYLLLLTENYGALTILQQLIPAGNNIITIFGSSFPSDQEYTQVCRNINRIKVCMETGNTVVLLNLENLYESLYDALNQYYVYFGGERYVDLGLGTHRVKCRVHKNFRLIVVAEKDVVYKKFPIPLINRLEKHFLTVNTILTRDQLDLAEELEKWAKDFSTEVAKHLHEKSNPVRSVGEVFMGYHADTCSSIILHVWQRLREQNPPKDQIMDEAKRLLLWCATPDAVVRLESCRLVLKERKVITHIYMNEQCHDNLAQYLHFKLMMEKTEELFAQITTHSKLLSTADKSDIHRAVGIPPERIALETLQSFDTEQQFSRKIRSFFESNPDEESILVVQCDSGDTNANLVACARYCTLDEHQQMKERRTAPCHVVLIIQLPRIAGGCFTGFQCRLWHSVHLDDLRAQDEEMPSIMEMLGKSVGTLMERAVGTQSTHAADMDEEEDFEANRVGQSAVAMETDEMESERNDTEIPRQVKTEQMEWVREEAEKPLSEPDQGQGHELQDVINERIDHKLNVRNLILSCIQPALAMVKDKEETSGRSTRRIELMLDLLHQNPIDGFPSFLQGLSCHIAALLKEKEKKYSYKADNWLSSEAAKLENINKAGTFRRACIQYLESKIYPILAGIIAHIDTNHNLDIIHNHITSGDWKARLWLQILNTPGAIQLQYSDLQSPTRQQELNEVVVKTTGCEGQMFAAVMPFSWLIYEQIDNIWRTDQESQKEDEINIKMEKIVGLVKETKLGQQLEALEGSVSSEDVGYLYAQDFTYMVYHAQSPVEYELVHNAIMQTSAVLLEDNTPNILARLVWIHESHSKIVQHLRYFRSINQVWPECAAAIRSMQVENPGHFLLVSDQFTLAILGLCMLIEQLKPPDNNYLNNAASRQEWLRKICNYRPVIEKGLDLYSLASGTRVDEAVLQGKQMWTRITVVKLFIEHVVTSEKEAEKHGPKHIMPLWVMLGDTTDLKQVHSIENVEKFLKMCNRTAIKDLLGEEQKCCHCEDKIEGTPIVLPCKDAICIRCFREIEALGTKKCPKCSRNIPDRFNPEATGRERKGVQKFKDYQSRCNSFFMDIVSQLCFVDNTAPSDQVVDKLLGYITMTTTPGKRGTIETRHLTKELTIFNDCVDPNPVFRSFLLQLLLRTSEERVHFILEKYFHNAQAVIGKDNIDIEVHMVQLCQLVVQCLEDSFYRDCLKDNEVAIATNYLTDAVDDIRTSPNMLDRLYGIAKARFGLAIVAKHIQETVLKKGQMVAHEQRRLIERAETLCEDACKWPKIFFIKYLCRCYGVDSYQAVCQKTDVRYLRWIKYQPAEEKDRVREVSDRYIVCGPHYINIREAVTKVVLGEDAEQLDKAIKDTKMPENRMEILLCLALQREITMSKLQEEHKSKVTPKAIEMLQKFCLEAKFMKNKDIAQKILQNKYGVQSPFLNVMPGLDLKQQGVLCLLMHCDLVLRNLHGDSTLIQPLVRLSTQPQTMRAAFLPTMPQDDVEEIRAVLLAHRQGDNPVFYRCPNGHPYVIGDCGRPATVGVCKACGAVIGGQGYQLRPGNVQDQGGVDRTETGHILGRAENRTQIGPERSLSPAYCGIIRLLTHITMMLGANINSLAVSEFIKPNINNGTVPQFLWQHIEHDLDDLHRALGKSLDDIFIILHSILSGMMEGHNENERLVDDLCGLMTKGGRNEWEKRFSERYVAPVLQNMENILKECNQQLAQDKRLGSDPLLCLLYEIAQPQKDIPLEMLQEIPSMWRFRSHITMDHLRHEFEVQMMAKKKYQGQHKVLQLFLKEEHHLRAIRYLPSILKLQRILFQKYQRKLDRAEASTITVETLRKESEEDELPRLLDEYAEAWDLVRENLVHVLKEYRRRRIDDSTPVSQLLPTASDAGHCAYSVLEFLFRTQNEFMDNYYREVKKRVAEIPHVKVRDITPAHLISYHPEQDILPLVLANCNYSFEVGKGTTIEYNFTNLERQIMDRFLFGKSWIDIEIHLMVYRAEYTNATVFRKLQEKIPQEPLSTGLKRKISEEFRSLPDLCQALDNLDIAISFLKSIGGNPENNLDTFMVETLKMEQSLYSPKARQICQYQHAQSLWLLLSLEKNKQLALHNQMIFDGLPDQFHQQLSAELLEQVMAFLQPLSLERLGLLLELMFECIVLVISVSQNPDDEDYVDAKEKKFKDYLHALMIEKELELPFGLDAFPDDVLSKFCVATWTFTYQCLQEKKRQRY</sequence>
<comment type="subcellular location">
    <subcellularLocation>
        <location evidence="1">Cytoplasm</location>
    </subcellularLocation>
</comment>
<dbReference type="FunFam" id="3.40.50.300:FF:000491">
    <property type="entry name" value="E3 ubiquitin-protein ligase RNF213"/>
    <property type="match status" value="1"/>
</dbReference>
<evidence type="ECO:0000256" key="2">
    <source>
        <dbReference type="ARBA" id="ARBA00022490"/>
    </source>
</evidence>
<evidence type="ECO:0000256" key="5">
    <source>
        <dbReference type="ARBA" id="ARBA00022833"/>
    </source>
</evidence>
<comment type="caution">
    <text evidence="11">The sequence shown here is derived from an EMBL/GenBank/DDBJ whole genome shotgun (WGS) entry which is preliminary data.</text>
</comment>
<reference evidence="11" key="2">
    <citation type="journal article" date="2021" name="Genome Biol. Evol.">
        <title>Developing a high-quality reference genome for a parasitic bivalve with doubly uniparental inheritance (Bivalvia: Unionida).</title>
        <authorList>
            <person name="Smith C.H."/>
        </authorList>
    </citation>
    <scope>NUCLEOTIDE SEQUENCE</scope>
    <source>
        <strain evidence="11">CHS0354</strain>
        <tissue evidence="11">Mantle</tissue>
    </source>
</reference>
<feature type="compositionally biased region" description="Basic and acidic residues" evidence="8">
    <location>
        <begin position="298"/>
        <end position="310"/>
    </location>
</feature>
<dbReference type="GO" id="GO:0008270">
    <property type="term" value="F:zinc ion binding"/>
    <property type="evidence" value="ECO:0007669"/>
    <property type="project" value="UniProtKB-KW"/>
</dbReference>
<keyword evidence="6" id="KW-0391">Immunity</keyword>
<evidence type="ECO:0000256" key="7">
    <source>
        <dbReference type="PROSITE-ProRule" id="PRU00175"/>
    </source>
</evidence>
<feature type="region of interest" description="Disordered" evidence="8">
    <location>
        <begin position="223"/>
        <end position="269"/>
    </location>
</feature>
<keyword evidence="3" id="KW-0479">Metal-binding</keyword>
<evidence type="ECO:0000256" key="1">
    <source>
        <dbReference type="ARBA" id="ARBA00004496"/>
    </source>
</evidence>
<dbReference type="GO" id="GO:0004842">
    <property type="term" value="F:ubiquitin-protein transferase activity"/>
    <property type="evidence" value="ECO:0007669"/>
    <property type="project" value="InterPro"/>
</dbReference>
<dbReference type="InterPro" id="IPR003593">
    <property type="entry name" value="AAA+_ATPase"/>
</dbReference>
<dbReference type="SMART" id="SM00382">
    <property type="entry name" value="AAA"/>
    <property type="match status" value="2"/>
</dbReference>
<feature type="region of interest" description="Disordered" evidence="8">
    <location>
        <begin position="3026"/>
        <end position="3056"/>
    </location>
</feature>
<accession>A0AAE0S5U9</accession>
<keyword evidence="5" id="KW-0862">Zinc</keyword>
<evidence type="ECO:0000313" key="12">
    <source>
        <dbReference type="Proteomes" id="UP001195483"/>
    </source>
</evidence>
<feature type="domain" description="RZ-type" evidence="10">
    <location>
        <begin position="4899"/>
        <end position="4975"/>
    </location>
</feature>
<evidence type="ECO:0000256" key="4">
    <source>
        <dbReference type="ARBA" id="ARBA00022771"/>
    </source>
</evidence>
<dbReference type="EMBL" id="JAEAOA010002152">
    <property type="protein sequence ID" value="KAK3585578.1"/>
    <property type="molecule type" value="Genomic_DNA"/>
</dbReference>